<evidence type="ECO:0000313" key="12">
    <source>
        <dbReference type="EMBL" id="MBB6479923.1"/>
    </source>
</evidence>
<comment type="similarity">
    <text evidence="1 7">Belongs to the glycosyl hydrolase 67 family.</text>
</comment>
<dbReference type="EC" id="3.2.1.131" evidence="7"/>
<dbReference type="Proteomes" id="UP000587760">
    <property type="component" value="Unassembled WGS sequence"/>
</dbReference>
<keyword evidence="13" id="KW-1185">Reference proteome</keyword>
<feature type="domain" description="Alpha glucuronidase N-terminal" evidence="9">
    <location>
        <begin position="12"/>
        <end position="148"/>
    </location>
</feature>
<dbReference type="Gene3D" id="3.90.1330.10">
    <property type="entry name" value="Alpha-glucuronidase, C-terminal domain"/>
    <property type="match status" value="1"/>
</dbReference>
<dbReference type="GO" id="GO:0005576">
    <property type="term" value="C:extracellular region"/>
    <property type="evidence" value="ECO:0007669"/>
    <property type="project" value="InterPro"/>
</dbReference>
<dbReference type="RefSeq" id="WP_184745590.1">
    <property type="nucleotide sequence ID" value="NZ_JACHGJ010000002.1"/>
</dbReference>
<dbReference type="SUPFAM" id="SSF55545">
    <property type="entry name" value="beta-N-acetylhexosaminidase-like domain"/>
    <property type="match status" value="1"/>
</dbReference>
<dbReference type="PANTHER" id="PTHR39207:SF1">
    <property type="entry name" value="ALPHA-GLUCURONIDASE A"/>
    <property type="match status" value="1"/>
</dbReference>
<protein>
    <recommendedName>
        <fullName evidence="7">Xylan alpha-1,2-glucuronidase</fullName>
        <ecNumber evidence="7">3.2.1.131</ecNumber>
    </recommendedName>
</protein>
<feature type="region of interest" description="Disordered" evidence="8">
    <location>
        <begin position="91"/>
        <end position="123"/>
    </location>
</feature>
<dbReference type="Pfam" id="PF03648">
    <property type="entry name" value="Glyco_hydro_67N"/>
    <property type="match status" value="1"/>
</dbReference>
<comment type="subunit">
    <text evidence="7">Homodimer.</text>
</comment>
<evidence type="ECO:0000259" key="9">
    <source>
        <dbReference type="Pfam" id="PF03648"/>
    </source>
</evidence>
<evidence type="ECO:0000256" key="2">
    <source>
        <dbReference type="ARBA" id="ARBA00022651"/>
    </source>
</evidence>
<evidence type="ECO:0000256" key="5">
    <source>
        <dbReference type="ARBA" id="ARBA00023295"/>
    </source>
</evidence>
<dbReference type="InterPro" id="IPR017853">
    <property type="entry name" value="GH"/>
</dbReference>
<name>A0A841R7T7_9SPIO</name>
<dbReference type="InterPro" id="IPR029018">
    <property type="entry name" value="Hex-like_dom2"/>
</dbReference>
<evidence type="ECO:0000259" key="11">
    <source>
        <dbReference type="Pfam" id="PF07488"/>
    </source>
</evidence>
<dbReference type="AlphaFoldDB" id="A0A841R7T7"/>
<evidence type="ECO:0000256" key="4">
    <source>
        <dbReference type="ARBA" id="ARBA00023277"/>
    </source>
</evidence>
<accession>A0A841R7T7</accession>
<evidence type="ECO:0000256" key="3">
    <source>
        <dbReference type="ARBA" id="ARBA00022801"/>
    </source>
</evidence>
<dbReference type="Gene3D" id="3.30.379.10">
    <property type="entry name" value="Chitobiase/beta-hexosaminidase domain 2-like"/>
    <property type="match status" value="1"/>
</dbReference>
<reference evidence="12 13" key="1">
    <citation type="submission" date="2020-08" db="EMBL/GenBank/DDBJ databases">
        <title>Genomic Encyclopedia of Type Strains, Phase IV (KMG-IV): sequencing the most valuable type-strain genomes for metagenomic binning, comparative biology and taxonomic classification.</title>
        <authorList>
            <person name="Goeker M."/>
        </authorList>
    </citation>
    <scope>NUCLEOTIDE SEQUENCE [LARGE SCALE GENOMIC DNA]</scope>
    <source>
        <strain evidence="12 13">DSM 2461</strain>
    </source>
</reference>
<evidence type="ECO:0000259" key="10">
    <source>
        <dbReference type="Pfam" id="PF07477"/>
    </source>
</evidence>
<proteinExistence type="inferred from homology"/>
<dbReference type="InterPro" id="IPR011099">
    <property type="entry name" value="Glyco_hydro_67_C"/>
</dbReference>
<sequence>MNSMKNCSGYDLWMAYNRLSGERLAMAEDLCREIHVYGEGPVMANVAAELERGFSGLTGEKVKTVRLINSQRNDSTRSRPSIIAGTKHSLGEMIQGTGPESDGSVNGKPEAFTLIMPGNSESGHGGESDALWVIGEDEPALIYGVFELLRRITTGHLPEPGSTYSGSPAFNWRMLNHWDNFDGTIERGYAGKSLWKWHELPDRVDNRYTDYARACASVGLNGSVLNNVNDAQTVLQSGNLRKVKAIAQVLAGWGIRTFLSVNFASPMIIGGLDTADPLDPEVRQWWMEKCDEIYALIPDFGGFLVKADSEGQPGPFSYNRNHAQGANMLARALAPHGGVLIWRAFVYGHGEADRAKTAYSTFSALDGEFDDNCVIQIKNGAIDFQPREPVHPLFSHLHSTNSFMEFQITQEYLGQGNHIVYLAPMWKEILDFDFASGLSNPESPSSVVSRLTNERNGRITGIAAVSNIGDEETWCGSHFHPLNWYAYGRLAWNPGLSSEAIAEEWAVQTFGSDEKVIDVCMRMLLPSWETCINYMTPLGLHHIMKEGHHYGPDPGFDGGEREDWRSTYYHRADRKGLGFDRSPTGTKATEQYPEPCSSLFGSMDTCPEKYLLWFHHVPWDRKLSSGRTLMDEIEERYKTGVSGVEGMISHWDEVSERIDPQRARAVREKLEIQLADAREWMEVCVPYFRSFK</sequence>
<feature type="domain" description="Glycosyl hydrolase family 67 catalytic" evidence="11">
    <location>
        <begin position="164"/>
        <end position="474"/>
    </location>
</feature>
<keyword evidence="3 7" id="KW-0378">Hydrolase</keyword>
<evidence type="ECO:0000313" key="13">
    <source>
        <dbReference type="Proteomes" id="UP000587760"/>
    </source>
</evidence>
<keyword evidence="4 7" id="KW-0119">Carbohydrate metabolism</keyword>
<dbReference type="InterPro" id="IPR005154">
    <property type="entry name" value="Glyco_hydro_67_aGlcAse_N"/>
</dbReference>
<keyword evidence="6 7" id="KW-0624">Polysaccharide degradation</keyword>
<dbReference type="InterPro" id="IPR037054">
    <property type="entry name" value="A-glucoronidase_C_sf"/>
</dbReference>
<keyword evidence="5 7" id="KW-0326">Glycosidase</keyword>
<dbReference type="GO" id="GO:0045493">
    <property type="term" value="P:xylan catabolic process"/>
    <property type="evidence" value="ECO:0007669"/>
    <property type="project" value="UniProtKB-KW"/>
</dbReference>
<dbReference type="InterPro" id="IPR011100">
    <property type="entry name" value="Glyco_hydro_67_cat"/>
</dbReference>
<comment type="caution">
    <text evidence="12">The sequence shown here is derived from an EMBL/GenBank/DDBJ whole genome shotgun (WGS) entry which is preliminary data.</text>
</comment>
<evidence type="ECO:0000256" key="6">
    <source>
        <dbReference type="ARBA" id="ARBA00023326"/>
    </source>
</evidence>
<dbReference type="PANTHER" id="PTHR39207">
    <property type="entry name" value="ALPHA-GLUCURONIDASE A"/>
    <property type="match status" value="1"/>
</dbReference>
<dbReference type="GO" id="GO:0046559">
    <property type="term" value="F:alpha-glucuronidase activity"/>
    <property type="evidence" value="ECO:0007669"/>
    <property type="project" value="InterPro"/>
</dbReference>
<dbReference type="Pfam" id="PF07477">
    <property type="entry name" value="Glyco_hydro_67C"/>
    <property type="match status" value="1"/>
</dbReference>
<organism evidence="12 13">
    <name type="scientific">Spirochaeta isovalerica</name>
    <dbReference type="NCBI Taxonomy" id="150"/>
    <lineage>
        <taxon>Bacteria</taxon>
        <taxon>Pseudomonadati</taxon>
        <taxon>Spirochaetota</taxon>
        <taxon>Spirochaetia</taxon>
        <taxon>Spirochaetales</taxon>
        <taxon>Spirochaetaceae</taxon>
        <taxon>Spirochaeta</taxon>
    </lineage>
</organism>
<evidence type="ECO:0000256" key="8">
    <source>
        <dbReference type="SAM" id="MobiDB-lite"/>
    </source>
</evidence>
<gene>
    <name evidence="12" type="ORF">HNR50_001581</name>
</gene>
<evidence type="ECO:0000256" key="1">
    <source>
        <dbReference type="ARBA" id="ARBA00008833"/>
    </source>
</evidence>
<keyword evidence="2 7" id="KW-0858">Xylan degradation</keyword>
<dbReference type="EMBL" id="JACHGJ010000002">
    <property type="protein sequence ID" value="MBB6479923.1"/>
    <property type="molecule type" value="Genomic_DNA"/>
</dbReference>
<dbReference type="SUPFAM" id="SSF51445">
    <property type="entry name" value="(Trans)glycosidases"/>
    <property type="match status" value="1"/>
</dbReference>
<dbReference type="Pfam" id="PF07488">
    <property type="entry name" value="Glyco_hydro_67M"/>
    <property type="match status" value="1"/>
</dbReference>
<comment type="catalytic activity">
    <reaction evidence="7">
        <text>Hydrolysis of (1-&gt;2)-alpha-D-(4-O-methyl)glucuronosyl links in the main chain of hardwood xylans.</text>
        <dbReference type="EC" id="3.2.1.131"/>
    </reaction>
</comment>
<dbReference type="Gene3D" id="3.20.20.80">
    <property type="entry name" value="Glycosidases"/>
    <property type="match status" value="1"/>
</dbReference>
<evidence type="ECO:0000256" key="7">
    <source>
        <dbReference type="RuleBase" id="RU361198"/>
    </source>
</evidence>
<feature type="domain" description="Glycosyl hydrolase family 67 C-terminal" evidence="10">
    <location>
        <begin position="475"/>
        <end position="691"/>
    </location>
</feature>
<dbReference type="GO" id="GO:0033939">
    <property type="term" value="F:xylan alpha-1,2-glucuronosidase activity"/>
    <property type="evidence" value="ECO:0007669"/>
    <property type="project" value="UniProtKB-EC"/>
</dbReference>